<dbReference type="InterPro" id="IPR024467">
    <property type="entry name" value="Xre/MbcA/ParS-like_toxin-bd"/>
</dbReference>
<reference evidence="2 3" key="1">
    <citation type="journal article" date="2009" name="Mikrobiologiia">
        <title>[Phenanthren biodegradation and interaction of Pseudomonas putida BS3701 and Burkholderia sp.BS3702 in plant rhizosphere].</title>
        <authorList>
            <person name="Ovchinnikova A.A."/>
            <person name="Vetrova A.A."/>
            <person name="Filonov A.E."/>
            <person name="Boronin A.M."/>
        </authorList>
    </citation>
    <scope>NUCLEOTIDE SEQUENCE [LARGE SCALE GENOMIC DNA]</scope>
    <source>
        <strain evidence="2 3">BS3701</strain>
    </source>
</reference>
<protein>
    <submittedName>
        <fullName evidence="2">DUF2384 domain-containing protein</fullName>
    </submittedName>
</protein>
<evidence type="ECO:0000313" key="2">
    <source>
        <dbReference type="EMBL" id="QLJ16404.1"/>
    </source>
</evidence>
<feature type="domain" description="Antitoxin Xre/MbcA/ParS-like toxin-binding" evidence="1">
    <location>
        <begin position="2"/>
        <end position="46"/>
    </location>
</feature>
<name>A0A7D6ABD0_PSEPU</name>
<evidence type="ECO:0000259" key="1">
    <source>
        <dbReference type="Pfam" id="PF09722"/>
    </source>
</evidence>
<evidence type="ECO:0000313" key="3">
    <source>
        <dbReference type="Proteomes" id="UP000510934"/>
    </source>
</evidence>
<gene>
    <name evidence="2" type="ORF">H0H12_10980</name>
</gene>
<dbReference type="AlphaFoldDB" id="A0A7D6ABD0"/>
<dbReference type="Pfam" id="PF09722">
    <property type="entry name" value="Xre_MbcA_ParS_C"/>
    <property type="match status" value="1"/>
</dbReference>
<dbReference type="Proteomes" id="UP000510934">
    <property type="component" value="Chromosome"/>
</dbReference>
<sequence>MGNDGLAADWLTQPALGLGGRIPCSLLGDNEGYRQVIEHLRRLDYGVY</sequence>
<accession>A0A7D6ABD0</accession>
<dbReference type="RefSeq" id="WP_180689731.1">
    <property type="nucleotide sequence ID" value="NZ_CP059052.1"/>
</dbReference>
<dbReference type="EMBL" id="CP059052">
    <property type="protein sequence ID" value="QLJ16404.1"/>
    <property type="molecule type" value="Genomic_DNA"/>
</dbReference>
<proteinExistence type="predicted"/>
<organism evidence="2 3">
    <name type="scientific">Pseudomonas putida</name>
    <name type="common">Arthrobacter siderocapsulatus</name>
    <dbReference type="NCBI Taxonomy" id="303"/>
    <lineage>
        <taxon>Bacteria</taxon>
        <taxon>Pseudomonadati</taxon>
        <taxon>Pseudomonadota</taxon>
        <taxon>Gammaproteobacteria</taxon>
        <taxon>Pseudomonadales</taxon>
        <taxon>Pseudomonadaceae</taxon>
        <taxon>Pseudomonas</taxon>
    </lineage>
</organism>